<name>A0A366K8S0_9BIFI</name>
<dbReference type="EMBL" id="PDCG01000005">
    <property type="protein sequence ID" value="RBP97523.1"/>
    <property type="molecule type" value="Genomic_DNA"/>
</dbReference>
<gene>
    <name evidence="2" type="ORF">CRD60_05865</name>
</gene>
<dbReference type="AlphaFoldDB" id="A0A366K8S0"/>
<feature type="transmembrane region" description="Helical" evidence="1">
    <location>
        <begin position="94"/>
        <end position="114"/>
    </location>
</feature>
<feature type="transmembrane region" description="Helical" evidence="1">
    <location>
        <begin position="60"/>
        <end position="88"/>
    </location>
</feature>
<keyword evidence="3" id="KW-1185">Reference proteome</keyword>
<keyword evidence="1" id="KW-0812">Transmembrane</keyword>
<dbReference type="InterPro" id="IPR025962">
    <property type="entry name" value="SdpI/YhfL"/>
</dbReference>
<evidence type="ECO:0000313" key="3">
    <source>
        <dbReference type="Proteomes" id="UP000252530"/>
    </source>
</evidence>
<feature type="transmembrane region" description="Helical" evidence="1">
    <location>
        <begin position="6"/>
        <end position="23"/>
    </location>
</feature>
<dbReference type="Proteomes" id="UP000252530">
    <property type="component" value="Unassembled WGS sequence"/>
</dbReference>
<organism evidence="2 3">
    <name type="scientific">Bifidobacterium aemilianum</name>
    <dbReference type="NCBI Taxonomy" id="2493120"/>
    <lineage>
        <taxon>Bacteria</taxon>
        <taxon>Bacillati</taxon>
        <taxon>Actinomycetota</taxon>
        <taxon>Actinomycetes</taxon>
        <taxon>Bifidobacteriales</taxon>
        <taxon>Bifidobacteriaceae</taxon>
        <taxon>Bifidobacterium</taxon>
    </lineage>
</organism>
<reference evidence="2 3" key="1">
    <citation type="submission" date="2017-10" db="EMBL/GenBank/DDBJ databases">
        <title>Bifidobacterium xylocopum sp. nov. and Bifidobacterium aemilianum sp. nov., from the carpenter bee (Xylocopa violacea) digestive tract.</title>
        <authorList>
            <person name="Alberoni D."/>
            <person name="Baffoni L."/>
            <person name="Di Gioia D."/>
            <person name="Gaggia F."/>
            <person name="Biavati B."/>
        </authorList>
    </citation>
    <scope>NUCLEOTIDE SEQUENCE [LARGE SCALE GENOMIC DNA]</scope>
    <source>
        <strain evidence="2 3">XV10</strain>
    </source>
</reference>
<sequence length="139" mass="14853">MLMLMLVSVLVMLAATGLMLWTYKAASQGTLKRNSTSGIKTQAVMASDETWVYIHRRFSWIFMAAAGFCALGVVDLVAGLVAGFITAGDVHGPVGWSVLGVFILVVLVLDDLIGGGLAADKTARAYNADHMITPDHHFI</sequence>
<evidence type="ECO:0008006" key="4">
    <source>
        <dbReference type="Google" id="ProtNLM"/>
    </source>
</evidence>
<accession>A0A366K8S0</accession>
<protein>
    <recommendedName>
        <fullName evidence="4">SdpI family protein</fullName>
    </recommendedName>
</protein>
<comment type="caution">
    <text evidence="2">The sequence shown here is derived from an EMBL/GenBank/DDBJ whole genome shotgun (WGS) entry which is preliminary data.</text>
</comment>
<evidence type="ECO:0000256" key="1">
    <source>
        <dbReference type="SAM" id="Phobius"/>
    </source>
</evidence>
<proteinExistence type="predicted"/>
<dbReference type="Pfam" id="PF13630">
    <property type="entry name" value="SdpI"/>
    <property type="match status" value="1"/>
</dbReference>
<keyword evidence="1" id="KW-1133">Transmembrane helix</keyword>
<evidence type="ECO:0000313" key="2">
    <source>
        <dbReference type="EMBL" id="RBP97523.1"/>
    </source>
</evidence>
<keyword evidence="1" id="KW-0472">Membrane</keyword>